<sequence length="107" mass="12580">MQHVPCTDYVVIGQLLHKELEDNQKIHRSVIAANQRGRINIYFYNGTFILECDTNGDHNPNDYYFFTRSEEKEVFDTLAQMGSLIGTNDPEKIKEFMKNTLQFLRNF</sequence>
<dbReference type="RefSeq" id="WP_122627338.1">
    <property type="nucleotide sequence ID" value="NZ_UPPP01000063.1"/>
</dbReference>
<gene>
    <name evidence="1" type="ORF">LUCI_1619</name>
</gene>
<name>A0A498RB86_9FIRM</name>
<organism evidence="1 2">
    <name type="scientific">Lucifera butyrica</name>
    <dbReference type="NCBI Taxonomy" id="1351585"/>
    <lineage>
        <taxon>Bacteria</taxon>
        <taxon>Bacillati</taxon>
        <taxon>Bacillota</taxon>
        <taxon>Negativicutes</taxon>
        <taxon>Veillonellales</taxon>
        <taxon>Veillonellaceae</taxon>
        <taxon>Lucifera</taxon>
    </lineage>
</organism>
<dbReference type="EMBL" id="UPPP01000063">
    <property type="protein sequence ID" value="VBB06388.1"/>
    <property type="molecule type" value="Genomic_DNA"/>
</dbReference>
<dbReference type="OrthoDB" id="9945839at2"/>
<evidence type="ECO:0000313" key="2">
    <source>
        <dbReference type="Proteomes" id="UP000277811"/>
    </source>
</evidence>
<dbReference type="Proteomes" id="UP000277811">
    <property type="component" value="Unassembled WGS sequence"/>
</dbReference>
<keyword evidence="2" id="KW-1185">Reference proteome</keyword>
<proteinExistence type="predicted"/>
<accession>A0A498RB86</accession>
<protein>
    <submittedName>
        <fullName evidence="1">Uncharacterized protein</fullName>
    </submittedName>
</protein>
<reference evidence="1 2" key="1">
    <citation type="submission" date="2018-06" db="EMBL/GenBank/DDBJ databases">
        <authorList>
            <person name="Strepis N."/>
        </authorList>
    </citation>
    <scope>NUCLEOTIDE SEQUENCE [LARGE SCALE GENOMIC DNA]</scope>
    <source>
        <strain evidence="1">LUCI</strain>
    </source>
</reference>
<dbReference type="AlphaFoldDB" id="A0A498RB86"/>
<evidence type="ECO:0000313" key="1">
    <source>
        <dbReference type="EMBL" id="VBB06388.1"/>
    </source>
</evidence>